<feature type="transmembrane region" description="Helical" evidence="1">
    <location>
        <begin position="57"/>
        <end position="86"/>
    </location>
</feature>
<keyword evidence="1" id="KW-1133">Transmembrane helix</keyword>
<organism evidence="2 3">
    <name type="scientific">[Clostridium] hylemonae DSM 15053</name>
    <dbReference type="NCBI Taxonomy" id="553973"/>
    <lineage>
        <taxon>Bacteria</taxon>
        <taxon>Bacillati</taxon>
        <taxon>Bacillota</taxon>
        <taxon>Clostridia</taxon>
        <taxon>Lachnospirales</taxon>
        <taxon>Lachnospiraceae</taxon>
    </lineage>
</organism>
<comment type="caution">
    <text evidence="2">The sequence shown here is derived from an EMBL/GenBank/DDBJ whole genome shotgun (WGS) entry which is preliminary data.</text>
</comment>
<keyword evidence="1" id="KW-0812">Transmembrane</keyword>
<keyword evidence="1" id="KW-0472">Membrane</keyword>
<gene>
    <name evidence="2" type="ORF">CLOHYLEM_06652</name>
</gene>
<keyword evidence="3" id="KW-1185">Reference proteome</keyword>
<reference evidence="2" key="2">
    <citation type="submission" date="2013-06" db="EMBL/GenBank/DDBJ databases">
        <title>Draft genome sequence of Clostridium hylemonae (DSM 15053).</title>
        <authorList>
            <person name="Sudarsanam P."/>
            <person name="Ley R."/>
            <person name="Guruge J."/>
            <person name="Turnbaugh P.J."/>
            <person name="Mahowald M."/>
            <person name="Liep D."/>
            <person name="Gordon J."/>
        </authorList>
    </citation>
    <scope>NUCLEOTIDE SEQUENCE</scope>
    <source>
        <strain evidence="2">DSM 15053</strain>
    </source>
</reference>
<protein>
    <submittedName>
        <fullName evidence="2">Uncharacterized protein</fullName>
    </submittedName>
</protein>
<reference evidence="2" key="1">
    <citation type="submission" date="2009-02" db="EMBL/GenBank/DDBJ databases">
        <authorList>
            <person name="Fulton L."/>
            <person name="Clifton S."/>
            <person name="Fulton B."/>
            <person name="Xu J."/>
            <person name="Minx P."/>
            <person name="Pepin K.H."/>
            <person name="Johnson M."/>
            <person name="Bhonagiri V."/>
            <person name="Nash W.E."/>
            <person name="Mardis E.R."/>
            <person name="Wilson R.K."/>
        </authorList>
    </citation>
    <scope>NUCLEOTIDE SEQUENCE [LARGE SCALE GENOMIC DNA]</scope>
    <source>
        <strain evidence="2">DSM 15053</strain>
    </source>
</reference>
<feature type="transmembrane region" description="Helical" evidence="1">
    <location>
        <begin position="12"/>
        <end position="45"/>
    </location>
</feature>
<dbReference type="RefSeq" id="WP_006444011.1">
    <property type="nucleotide sequence ID" value="NZ_CP036524.1"/>
</dbReference>
<feature type="transmembrane region" description="Helical" evidence="1">
    <location>
        <begin position="132"/>
        <end position="156"/>
    </location>
</feature>
<dbReference type="Proteomes" id="UP000004893">
    <property type="component" value="Unassembled WGS sequence"/>
</dbReference>
<sequence length="177" mass="19694">MHIKAKSMAVCGLMLALSVVFMVLGSVIETSTLFLLAAASFFTGIVIREFGLGMGAAFWIAAVLLGLLLAPNKFYVITFAAMGFYIEAAEFIHRKLGTIANLKNRSAVFWVLKYIVFNILYIPAVFGFRELLFGRSISGGFLAVVIVAGQAGLFIYDRAYEYAQRQIWSRMRKHLMN</sequence>
<dbReference type="EMBL" id="ABYI02000028">
    <property type="protein sequence ID" value="EEG73366.1"/>
    <property type="molecule type" value="Genomic_DNA"/>
</dbReference>
<feature type="transmembrane region" description="Helical" evidence="1">
    <location>
        <begin position="107"/>
        <end position="126"/>
    </location>
</feature>
<proteinExistence type="predicted"/>
<dbReference type="OrthoDB" id="1908149at2"/>
<evidence type="ECO:0000313" key="3">
    <source>
        <dbReference type="Proteomes" id="UP000004893"/>
    </source>
</evidence>
<dbReference type="AlphaFoldDB" id="C0C3J0"/>
<evidence type="ECO:0000313" key="2">
    <source>
        <dbReference type="EMBL" id="EEG73366.1"/>
    </source>
</evidence>
<name>C0C3J0_9FIRM</name>
<evidence type="ECO:0000256" key="1">
    <source>
        <dbReference type="SAM" id="Phobius"/>
    </source>
</evidence>
<dbReference type="STRING" id="553973.CLOHYLEM_06652"/>
<dbReference type="eggNOG" id="ENOG50335CG">
    <property type="taxonomic scope" value="Bacteria"/>
</dbReference>
<accession>C0C3J0</accession>
<dbReference type="HOGENOM" id="CLU_1516010_0_0_9"/>